<proteinExistence type="predicted"/>
<dbReference type="EMBL" id="JTHP01000003">
    <property type="protein sequence ID" value="KJD47137.1"/>
    <property type="molecule type" value="Genomic_DNA"/>
</dbReference>
<comment type="caution">
    <text evidence="1">The sequence shown here is derived from an EMBL/GenBank/DDBJ whole genome shotgun (WGS) entry which is preliminary data.</text>
</comment>
<dbReference type="PATRIC" id="fig|159743.3.peg.648"/>
<evidence type="ECO:0000313" key="2">
    <source>
        <dbReference type="Proteomes" id="UP000032534"/>
    </source>
</evidence>
<dbReference type="Proteomes" id="UP000032534">
    <property type="component" value="Unassembled WGS sequence"/>
</dbReference>
<organism evidence="1 2">
    <name type="scientific">Paenibacillus terrae</name>
    <dbReference type="NCBI Taxonomy" id="159743"/>
    <lineage>
        <taxon>Bacteria</taxon>
        <taxon>Bacillati</taxon>
        <taxon>Bacillota</taxon>
        <taxon>Bacilli</taxon>
        <taxon>Bacillales</taxon>
        <taxon>Paenibacillaceae</taxon>
        <taxon>Paenibacillus</taxon>
    </lineage>
</organism>
<protein>
    <submittedName>
        <fullName evidence="1">Uncharacterized protein</fullName>
    </submittedName>
</protein>
<evidence type="ECO:0000313" key="1">
    <source>
        <dbReference type="EMBL" id="KJD47137.1"/>
    </source>
</evidence>
<dbReference type="AlphaFoldDB" id="A0A0D7XAD6"/>
<dbReference type="RefSeq" id="WP_044644724.1">
    <property type="nucleotide sequence ID" value="NZ_JTHP01000003.1"/>
</dbReference>
<reference evidence="1 2" key="1">
    <citation type="submission" date="2014-11" db="EMBL/GenBank/DDBJ databases">
        <title>Draft Genome Sequences of Paenibacillus polymyxa NRRL B-30509 and Paenibacillus terrae NRRL B-30644, Strains from a Poultry Environment that Produce Tridecaptin A and Paenicidins.</title>
        <authorList>
            <person name="van Belkum M.J."/>
            <person name="Lohans C.T."/>
            <person name="Vederas J.C."/>
        </authorList>
    </citation>
    <scope>NUCLEOTIDE SEQUENCE [LARGE SCALE GENOMIC DNA]</scope>
    <source>
        <strain evidence="1 2">NRRL B-30644</strain>
    </source>
</reference>
<keyword evidence="2" id="KW-1185">Reference proteome</keyword>
<name>A0A0D7XAD6_9BACL</name>
<sequence length="310" mass="36862">MNWDQNDPYKEFRRQQAVIRQAFKNPVREWKRQQQALENVLNISMRKMMKQQREFKSLMESPFRDLQEQHLQLLRNMKPIADYLNQQQDIIQRSFGTLPKLLKKASKDFEQYKKLMIKLNFPPHHDMDYKDFKGIYEFYIANGEEEVEEKIYQLILNNYFDSKIKSYYENWKTIGWLDKRIAILDESITNYLEGRYHSAISTLLPQIEGIIIERGNVTGYVSQKEMKRLGEEVLKDTGSFSLDDAVKLFYIDCVLDSFKHGQIIKSPLSRHAILHGADTKYGYKMNALRCILFFDYLILKLNGVNRNLDS</sequence>
<dbReference type="OrthoDB" id="2866646at2"/>
<gene>
    <name evidence="1" type="ORF">QD47_03010</name>
</gene>
<accession>A0A0D7XAD6</accession>